<evidence type="ECO:0000313" key="3">
    <source>
        <dbReference type="Proteomes" id="UP000800200"/>
    </source>
</evidence>
<dbReference type="InterPro" id="IPR001155">
    <property type="entry name" value="OxRdtase_FMN_N"/>
</dbReference>
<dbReference type="CDD" id="cd02933">
    <property type="entry name" value="OYE_like_FMN"/>
    <property type="match status" value="1"/>
</dbReference>
<accession>A0A6A6DEG3</accession>
<dbReference type="OrthoDB" id="276546at2759"/>
<proteinExistence type="predicted"/>
<dbReference type="GO" id="GO:0010181">
    <property type="term" value="F:FMN binding"/>
    <property type="evidence" value="ECO:0007669"/>
    <property type="project" value="InterPro"/>
</dbReference>
<feature type="domain" description="NADH:flavin oxidoreductase/NADH oxidase N-terminal" evidence="1">
    <location>
        <begin position="6"/>
        <end position="334"/>
    </location>
</feature>
<evidence type="ECO:0000259" key="1">
    <source>
        <dbReference type="Pfam" id="PF00724"/>
    </source>
</evidence>
<name>A0A6A6DEG3_9PEZI</name>
<dbReference type="Pfam" id="PF00724">
    <property type="entry name" value="Oxidored_FMN"/>
    <property type="match status" value="1"/>
</dbReference>
<gene>
    <name evidence="2" type="ORF">K469DRAFT_357132</name>
</gene>
<dbReference type="EMBL" id="ML994687">
    <property type="protein sequence ID" value="KAF2177525.1"/>
    <property type="molecule type" value="Genomic_DNA"/>
</dbReference>
<dbReference type="InterPro" id="IPR045247">
    <property type="entry name" value="Oye-like"/>
</dbReference>
<dbReference type="PANTHER" id="PTHR22893:SF91">
    <property type="entry name" value="NADPH DEHYDROGENASE 2-RELATED"/>
    <property type="match status" value="1"/>
</dbReference>
<dbReference type="Proteomes" id="UP000800200">
    <property type="component" value="Unassembled WGS sequence"/>
</dbReference>
<dbReference type="Gene3D" id="3.20.20.70">
    <property type="entry name" value="Aldolase class I"/>
    <property type="match status" value="1"/>
</dbReference>
<evidence type="ECO:0000313" key="2">
    <source>
        <dbReference type="EMBL" id="KAF2177525.1"/>
    </source>
</evidence>
<keyword evidence="3" id="KW-1185">Reference proteome</keyword>
<dbReference type="GO" id="GO:0003959">
    <property type="term" value="F:NADPH dehydrogenase activity"/>
    <property type="evidence" value="ECO:0007669"/>
    <property type="project" value="TreeGrafter"/>
</dbReference>
<dbReference type="InterPro" id="IPR013785">
    <property type="entry name" value="Aldolase_TIM"/>
</dbReference>
<dbReference type="FunFam" id="3.20.20.70:FF:000138">
    <property type="entry name" value="NADPH dehydrogenase 1"/>
    <property type="match status" value="1"/>
</dbReference>
<reference evidence="2" key="1">
    <citation type="journal article" date="2020" name="Stud. Mycol.">
        <title>101 Dothideomycetes genomes: a test case for predicting lifestyles and emergence of pathogens.</title>
        <authorList>
            <person name="Haridas S."/>
            <person name="Albert R."/>
            <person name="Binder M."/>
            <person name="Bloem J."/>
            <person name="Labutti K."/>
            <person name="Salamov A."/>
            <person name="Andreopoulos B."/>
            <person name="Baker S."/>
            <person name="Barry K."/>
            <person name="Bills G."/>
            <person name="Bluhm B."/>
            <person name="Cannon C."/>
            <person name="Castanera R."/>
            <person name="Culley D."/>
            <person name="Daum C."/>
            <person name="Ezra D."/>
            <person name="Gonzalez J."/>
            <person name="Henrissat B."/>
            <person name="Kuo A."/>
            <person name="Liang C."/>
            <person name="Lipzen A."/>
            <person name="Lutzoni F."/>
            <person name="Magnuson J."/>
            <person name="Mondo S."/>
            <person name="Nolan M."/>
            <person name="Ohm R."/>
            <person name="Pangilinan J."/>
            <person name="Park H.-J."/>
            <person name="Ramirez L."/>
            <person name="Alfaro M."/>
            <person name="Sun H."/>
            <person name="Tritt A."/>
            <person name="Yoshinaga Y."/>
            <person name="Zwiers L.-H."/>
            <person name="Turgeon B."/>
            <person name="Goodwin S."/>
            <person name="Spatafora J."/>
            <person name="Crous P."/>
            <person name="Grigoriev I."/>
        </authorList>
    </citation>
    <scope>NUCLEOTIDE SEQUENCE</scope>
    <source>
        <strain evidence="2">CBS 207.26</strain>
    </source>
</reference>
<dbReference type="SUPFAM" id="SSF51395">
    <property type="entry name" value="FMN-linked oxidoreductases"/>
    <property type="match status" value="1"/>
</dbReference>
<dbReference type="AlphaFoldDB" id="A0A6A6DEG3"/>
<protein>
    <submittedName>
        <fullName evidence="2">Putative N-ethylmaleimide reductase</fullName>
    </submittedName>
</protein>
<sequence>MADSRLFKPLKVGQMALNHRLAMAPLTRFRASEEHVPLPMVAEYYAQRASVPGTLLVTEATFISTENGGYANVPGLWNRDQINAWRLVTEVVHKKGSYIYAQLWALGRAADPKVAAEEGFEVRSSSAVQLSEKHAIPVPLTVDGIKKTIHTYASAARNAIEAGFDGVELHGANGYLIDQFLQDKVNQRTDEYGGSIENRSRFAVEVVKAVVEAVGAARTGIRLSPFSTFQGMRMDDPIPQFTDIITKLNKFGLAYLHLVESRISGNADVEAGESLDFATKAWDGPLLIAGGFRSDSAKRLVDEERPDRDVVVVFGRYFISTPDLPFRVKRGLPLAEYDRSKFYIPKSEVGYTDYPFSGEFLNSPSL</sequence>
<dbReference type="PANTHER" id="PTHR22893">
    <property type="entry name" value="NADH OXIDOREDUCTASE-RELATED"/>
    <property type="match status" value="1"/>
</dbReference>
<organism evidence="2 3">
    <name type="scientific">Zopfia rhizophila CBS 207.26</name>
    <dbReference type="NCBI Taxonomy" id="1314779"/>
    <lineage>
        <taxon>Eukaryota</taxon>
        <taxon>Fungi</taxon>
        <taxon>Dikarya</taxon>
        <taxon>Ascomycota</taxon>
        <taxon>Pezizomycotina</taxon>
        <taxon>Dothideomycetes</taxon>
        <taxon>Dothideomycetes incertae sedis</taxon>
        <taxon>Zopfiaceae</taxon>
        <taxon>Zopfia</taxon>
    </lineage>
</organism>